<dbReference type="InterPro" id="IPR051555">
    <property type="entry name" value="FDH_Electron_Transfer_Unit"/>
</dbReference>
<comment type="subcellular location">
    <subcellularLocation>
        <location evidence="2">Cell envelope</location>
    </subcellularLocation>
</comment>
<comment type="cofactor">
    <cofactor evidence="1">
        <name>[4Fe-4S] cluster</name>
        <dbReference type="ChEBI" id="CHEBI:49883"/>
    </cofactor>
</comment>
<feature type="domain" description="4Fe-4S ferredoxin-type" evidence="10">
    <location>
        <begin position="127"/>
        <end position="158"/>
    </location>
</feature>
<dbReference type="InterPro" id="IPR006311">
    <property type="entry name" value="TAT_signal"/>
</dbReference>
<keyword evidence="4" id="KW-0479">Metal-binding</keyword>
<evidence type="ECO:0000259" key="10">
    <source>
        <dbReference type="PROSITE" id="PS51379"/>
    </source>
</evidence>
<evidence type="ECO:0000256" key="2">
    <source>
        <dbReference type="ARBA" id="ARBA00004196"/>
    </source>
</evidence>
<dbReference type="GO" id="GO:0046872">
    <property type="term" value="F:metal ion binding"/>
    <property type="evidence" value="ECO:0007669"/>
    <property type="project" value="UniProtKB-KW"/>
</dbReference>
<evidence type="ECO:0000256" key="5">
    <source>
        <dbReference type="ARBA" id="ARBA00022729"/>
    </source>
</evidence>
<evidence type="ECO:0000313" key="11">
    <source>
        <dbReference type="EMBL" id="MBK1619010.1"/>
    </source>
</evidence>
<evidence type="ECO:0000256" key="4">
    <source>
        <dbReference type="ARBA" id="ARBA00022723"/>
    </source>
</evidence>
<sequence length="374" mass="39761">MSIDRRNFLKGLAVGAVSLGAGSVMGPAVARPAKELAPGAVGILYDATQCIGCKACEVACKEVNDLPPVENPALGQAYGVEGVWDAGDDLNSRTMNKIKAYPGLQAVEASRADAVLAEPTVGGPKADAVSFVKRACMHCVDPDCVSACPVSALTKNPITGIVQYNPDACIGCRYCQVACPFNIPKFEFDKTFPKIVKCQMCTDLVEAGGIPACCEACPTGASLFGPVAELREEGHRRLAAEPGSRIEYPIHSLDRDDTKVATVAQYTPRIYGETETGGTQYMLMADVPFEELGLPKLSDQSRARLSETIQHTLYDGMVAPALLLGGLVFAAYRNTRDERARADNEMGDEPDAGASTAKAKQPKAQAQSKEGRRL</sequence>
<name>A0A9X0W963_9GAMM</name>
<evidence type="ECO:0000256" key="6">
    <source>
        <dbReference type="ARBA" id="ARBA00022737"/>
    </source>
</evidence>
<dbReference type="PANTHER" id="PTHR43545:SF1">
    <property type="entry name" value="HYDROGENASE-2 OPERON PROTEIN HYBA"/>
    <property type="match status" value="1"/>
</dbReference>
<dbReference type="InterPro" id="IPR017900">
    <property type="entry name" value="4Fe4S_Fe_S_CS"/>
</dbReference>
<accession>A0A9X0W963</accession>
<organism evidence="11 12">
    <name type="scientific">Lamprobacter modestohalophilus</name>
    <dbReference type="NCBI Taxonomy" id="1064514"/>
    <lineage>
        <taxon>Bacteria</taxon>
        <taxon>Pseudomonadati</taxon>
        <taxon>Pseudomonadota</taxon>
        <taxon>Gammaproteobacteria</taxon>
        <taxon>Chromatiales</taxon>
        <taxon>Chromatiaceae</taxon>
        <taxon>Lamprobacter</taxon>
    </lineage>
</organism>
<comment type="caution">
    <text evidence="11">The sequence shown here is derived from an EMBL/GenBank/DDBJ whole genome shotgun (WGS) entry which is preliminary data.</text>
</comment>
<dbReference type="NCBIfam" id="NF008134">
    <property type="entry name" value="PRK10882.1"/>
    <property type="match status" value="1"/>
</dbReference>
<dbReference type="PROSITE" id="PS51379">
    <property type="entry name" value="4FE4S_FER_2"/>
    <property type="match status" value="3"/>
</dbReference>
<evidence type="ECO:0000256" key="8">
    <source>
        <dbReference type="ARBA" id="ARBA00023014"/>
    </source>
</evidence>
<reference evidence="11 12" key="1">
    <citation type="journal article" date="2020" name="Microorganisms">
        <title>Osmotic Adaptation and Compatible Solute Biosynthesis of Phototrophic Bacteria as Revealed from Genome Analyses.</title>
        <authorList>
            <person name="Imhoff J.F."/>
            <person name="Rahn T."/>
            <person name="Kunzel S."/>
            <person name="Keller A."/>
            <person name="Neulinger S.C."/>
        </authorList>
    </citation>
    <scope>NUCLEOTIDE SEQUENCE [LARGE SCALE GENOMIC DNA]</scope>
    <source>
        <strain evidence="11 12">DSM 25653</strain>
    </source>
</reference>
<dbReference type="InterPro" id="IPR017896">
    <property type="entry name" value="4Fe4S_Fe-S-bd"/>
</dbReference>
<dbReference type="PROSITE" id="PS51318">
    <property type="entry name" value="TAT"/>
    <property type="match status" value="1"/>
</dbReference>
<keyword evidence="6" id="KW-0677">Repeat</keyword>
<evidence type="ECO:0000256" key="7">
    <source>
        <dbReference type="ARBA" id="ARBA00023004"/>
    </source>
</evidence>
<dbReference type="GO" id="GO:0030313">
    <property type="term" value="C:cell envelope"/>
    <property type="evidence" value="ECO:0007669"/>
    <property type="project" value="UniProtKB-SubCell"/>
</dbReference>
<dbReference type="EMBL" id="NRRY01000016">
    <property type="protein sequence ID" value="MBK1619010.1"/>
    <property type="molecule type" value="Genomic_DNA"/>
</dbReference>
<dbReference type="AlphaFoldDB" id="A0A9X0W963"/>
<protein>
    <submittedName>
        <fullName evidence="11">Hydrogenase 2 protein HybA</fullName>
    </submittedName>
</protein>
<evidence type="ECO:0000256" key="9">
    <source>
        <dbReference type="SAM" id="MobiDB-lite"/>
    </source>
</evidence>
<dbReference type="Proteomes" id="UP001138768">
    <property type="component" value="Unassembled WGS sequence"/>
</dbReference>
<keyword evidence="12" id="KW-1185">Reference proteome</keyword>
<keyword evidence="7" id="KW-0408">Iron</keyword>
<dbReference type="CDD" id="cd10561">
    <property type="entry name" value="HybA_like"/>
    <property type="match status" value="1"/>
</dbReference>
<dbReference type="RefSeq" id="WP_200243827.1">
    <property type="nucleotide sequence ID" value="NZ_NRRY01000016.1"/>
</dbReference>
<dbReference type="Gene3D" id="3.30.70.20">
    <property type="match status" value="2"/>
</dbReference>
<evidence type="ECO:0000256" key="1">
    <source>
        <dbReference type="ARBA" id="ARBA00001966"/>
    </source>
</evidence>
<dbReference type="NCBIfam" id="TIGR01409">
    <property type="entry name" value="TAT_signal_seq"/>
    <property type="match status" value="1"/>
</dbReference>
<feature type="domain" description="4Fe-4S ferredoxin-type" evidence="10">
    <location>
        <begin position="41"/>
        <end position="71"/>
    </location>
</feature>
<dbReference type="PANTHER" id="PTHR43545">
    <property type="entry name" value="FORMATE DEHYDROGENASE, NITRATE-INDUCIBLE, IRON-SULFUR SUBUNIT"/>
    <property type="match status" value="1"/>
</dbReference>
<dbReference type="Pfam" id="PF13247">
    <property type="entry name" value="Fer4_11"/>
    <property type="match status" value="1"/>
</dbReference>
<keyword evidence="5" id="KW-0732">Signal</keyword>
<feature type="domain" description="4Fe-4S ferredoxin-type" evidence="10">
    <location>
        <begin position="160"/>
        <end position="189"/>
    </location>
</feature>
<evidence type="ECO:0000256" key="3">
    <source>
        <dbReference type="ARBA" id="ARBA00022485"/>
    </source>
</evidence>
<dbReference type="GO" id="GO:0051539">
    <property type="term" value="F:4 iron, 4 sulfur cluster binding"/>
    <property type="evidence" value="ECO:0007669"/>
    <property type="project" value="UniProtKB-KW"/>
</dbReference>
<keyword evidence="8" id="KW-0411">Iron-sulfur</keyword>
<dbReference type="SUPFAM" id="SSF54862">
    <property type="entry name" value="4Fe-4S ferredoxins"/>
    <property type="match status" value="1"/>
</dbReference>
<dbReference type="PROSITE" id="PS00198">
    <property type="entry name" value="4FE4S_FER_1"/>
    <property type="match status" value="1"/>
</dbReference>
<gene>
    <name evidence="11" type="ORF">CKO42_11320</name>
</gene>
<proteinExistence type="predicted"/>
<keyword evidence="3" id="KW-0004">4Fe-4S</keyword>
<feature type="compositionally biased region" description="Low complexity" evidence="9">
    <location>
        <begin position="357"/>
        <end position="368"/>
    </location>
</feature>
<dbReference type="InterPro" id="IPR019546">
    <property type="entry name" value="TAT_signal_bac_arc"/>
</dbReference>
<feature type="region of interest" description="Disordered" evidence="9">
    <location>
        <begin position="339"/>
        <end position="374"/>
    </location>
</feature>
<evidence type="ECO:0000313" key="12">
    <source>
        <dbReference type="Proteomes" id="UP001138768"/>
    </source>
</evidence>